<keyword evidence="2" id="KW-0813">Transport</keyword>
<dbReference type="Gene3D" id="2.70.70.10">
    <property type="entry name" value="Glucose Permease (Domain IIA)"/>
    <property type="match status" value="1"/>
</dbReference>
<organism evidence="8 9">
    <name type="scientific">Ilyobacter polytropus (strain ATCC 51220 / DSM 2926 / LMG 16218 / CuHBu1)</name>
    <dbReference type="NCBI Taxonomy" id="572544"/>
    <lineage>
        <taxon>Bacteria</taxon>
        <taxon>Fusobacteriati</taxon>
        <taxon>Fusobacteriota</taxon>
        <taxon>Fusobacteriia</taxon>
        <taxon>Fusobacteriales</taxon>
        <taxon>Fusobacteriaceae</taxon>
        <taxon>Ilyobacter</taxon>
    </lineage>
</organism>
<name>E3HBB4_ILYPC</name>
<dbReference type="InterPro" id="IPR011055">
    <property type="entry name" value="Dup_hybrid_motif"/>
</dbReference>
<dbReference type="InterPro" id="IPR050890">
    <property type="entry name" value="PTS_EIIA_component"/>
</dbReference>
<dbReference type="RefSeq" id="WP_013386935.1">
    <property type="nucleotide sequence ID" value="NC_014632.1"/>
</dbReference>
<evidence type="ECO:0000256" key="4">
    <source>
        <dbReference type="ARBA" id="ARBA00022679"/>
    </source>
</evidence>
<evidence type="ECO:0000256" key="3">
    <source>
        <dbReference type="ARBA" id="ARBA00022597"/>
    </source>
</evidence>
<dbReference type="NCBIfam" id="TIGR00830">
    <property type="entry name" value="PTBA"/>
    <property type="match status" value="1"/>
</dbReference>
<dbReference type="FunFam" id="2.70.70.10:FF:000001">
    <property type="entry name" value="PTS system glucose-specific IIA component"/>
    <property type="match status" value="1"/>
</dbReference>
<evidence type="ECO:0000256" key="1">
    <source>
        <dbReference type="ARBA" id="ARBA00004496"/>
    </source>
</evidence>
<reference evidence="8 9" key="1">
    <citation type="journal article" date="2010" name="Stand. Genomic Sci.">
        <title>Complete genome sequence of Ilyobacter polytropus type strain (CuHbu1).</title>
        <authorList>
            <person name="Sikorski J."/>
            <person name="Chertkov O."/>
            <person name="Lapidus A."/>
            <person name="Nolan M."/>
            <person name="Lucas S."/>
            <person name="Del Rio T.G."/>
            <person name="Tice H."/>
            <person name="Cheng J.F."/>
            <person name="Tapia R."/>
            <person name="Han C."/>
            <person name="Goodwin L."/>
            <person name="Pitluck S."/>
            <person name="Liolios K."/>
            <person name="Ivanova N."/>
            <person name="Mavromatis K."/>
            <person name="Mikhailova N."/>
            <person name="Pati A."/>
            <person name="Chen A."/>
            <person name="Palaniappan K."/>
            <person name="Land M."/>
            <person name="Hauser L."/>
            <person name="Chang Y.J."/>
            <person name="Jeffries C.D."/>
            <person name="Brambilla E."/>
            <person name="Yasawong M."/>
            <person name="Rohde M."/>
            <person name="Pukall R."/>
            <person name="Spring S."/>
            <person name="Goker M."/>
            <person name="Woyke T."/>
            <person name="Bristow J."/>
            <person name="Eisen J.A."/>
            <person name="Markowitz V."/>
            <person name="Hugenholtz P."/>
            <person name="Kyrpides N.C."/>
            <person name="Klenk H.P."/>
        </authorList>
    </citation>
    <scope>NUCLEOTIDE SEQUENCE [LARGE SCALE GENOMIC DNA]</scope>
    <source>
        <strain evidence="9">ATCC 51220 / DSM 2926 / LMG 16218 / CuHBu1</strain>
    </source>
</reference>
<dbReference type="GO" id="GO:0009401">
    <property type="term" value="P:phosphoenolpyruvate-dependent sugar phosphotransferase system"/>
    <property type="evidence" value="ECO:0007669"/>
    <property type="project" value="UniProtKB-KW"/>
</dbReference>
<dbReference type="Proteomes" id="UP000006875">
    <property type="component" value="Chromosome"/>
</dbReference>
<dbReference type="EC" id="2.7.1.69" evidence="8"/>
<feature type="domain" description="PTS EIIA type-1" evidence="7">
    <location>
        <begin position="36"/>
        <end position="139"/>
    </location>
</feature>
<dbReference type="OrthoDB" id="92465at2"/>
<dbReference type="KEGG" id="ipo:Ilyop_0477"/>
<dbReference type="PANTHER" id="PTHR45008:SF1">
    <property type="entry name" value="PTS SYSTEM GLUCOSE-SPECIFIC EIIA COMPONENT"/>
    <property type="match status" value="1"/>
</dbReference>
<keyword evidence="3" id="KW-0762">Sugar transport</keyword>
<evidence type="ECO:0000256" key="2">
    <source>
        <dbReference type="ARBA" id="ARBA00022448"/>
    </source>
</evidence>
<dbReference type="Pfam" id="PF00358">
    <property type="entry name" value="PTS_EIIA_1"/>
    <property type="match status" value="1"/>
</dbReference>
<evidence type="ECO:0000259" key="7">
    <source>
        <dbReference type="PROSITE" id="PS51093"/>
    </source>
</evidence>
<gene>
    <name evidence="8" type="ordered locus">Ilyop_0477</name>
</gene>
<keyword evidence="9" id="KW-1185">Reference proteome</keyword>
<evidence type="ECO:0000256" key="6">
    <source>
        <dbReference type="ARBA" id="ARBA00022777"/>
    </source>
</evidence>
<dbReference type="AlphaFoldDB" id="E3HBB4"/>
<dbReference type="EMBL" id="CP002281">
    <property type="protein sequence ID" value="ADO82265.1"/>
    <property type="molecule type" value="Genomic_DNA"/>
</dbReference>
<dbReference type="SUPFAM" id="SSF51261">
    <property type="entry name" value="Duplicated hybrid motif"/>
    <property type="match status" value="1"/>
</dbReference>
<dbReference type="PANTHER" id="PTHR45008">
    <property type="entry name" value="PTS SYSTEM GLUCOSE-SPECIFIC EIIA COMPONENT"/>
    <property type="match status" value="1"/>
</dbReference>
<evidence type="ECO:0000313" key="8">
    <source>
        <dbReference type="EMBL" id="ADO82265.1"/>
    </source>
</evidence>
<protein>
    <submittedName>
        <fullName evidence="8">PTS system IIA component, Glc family</fullName>
        <ecNumber evidence="8">2.7.1.69</ecNumber>
    </submittedName>
</protein>
<dbReference type="HOGENOM" id="CLU_012312_5_1_0"/>
<keyword evidence="6" id="KW-0418">Kinase</keyword>
<dbReference type="eggNOG" id="COG2190">
    <property type="taxonomic scope" value="Bacteria"/>
</dbReference>
<evidence type="ECO:0000313" key="9">
    <source>
        <dbReference type="Proteomes" id="UP000006875"/>
    </source>
</evidence>
<dbReference type="PROSITE" id="PS51093">
    <property type="entry name" value="PTS_EIIA_TYPE_1"/>
    <property type="match status" value="1"/>
</dbReference>
<dbReference type="STRING" id="572544.Ilyop_0477"/>
<sequence length="167" mass="18750">MGLFNFFKKEKTIEDNWFDIYSPLNGKVINISEVPDEAFASKMIGDGCAIEPYEGSIFSPVAAEINIFETNHAVSFEVENEIEMIVHFGIDTVNLKGNGFERIAESGLKVKIGEELVKYDIDFIKENAKSVRTPVIINNMDLVEELKIVANGDVKVGDLLMRVKMKK</sequence>
<keyword evidence="5" id="KW-0598">Phosphotransferase system</keyword>
<accession>E3HBB4</accession>
<dbReference type="InterPro" id="IPR001127">
    <property type="entry name" value="PTS_EIIA_1_perm"/>
</dbReference>
<dbReference type="GO" id="GO:0005737">
    <property type="term" value="C:cytoplasm"/>
    <property type="evidence" value="ECO:0007669"/>
    <property type="project" value="UniProtKB-SubCell"/>
</dbReference>
<evidence type="ECO:0000256" key="5">
    <source>
        <dbReference type="ARBA" id="ARBA00022683"/>
    </source>
</evidence>
<keyword evidence="4 8" id="KW-0808">Transferase</keyword>
<comment type="subcellular location">
    <subcellularLocation>
        <location evidence="1">Cytoplasm</location>
    </subcellularLocation>
</comment>
<proteinExistence type="predicted"/>
<dbReference type="GO" id="GO:0016301">
    <property type="term" value="F:kinase activity"/>
    <property type="evidence" value="ECO:0007669"/>
    <property type="project" value="UniProtKB-KW"/>
</dbReference>